<dbReference type="PANTHER" id="PTHR37422">
    <property type="entry name" value="TEICHURONIC ACID BIOSYNTHESIS PROTEIN TUAE"/>
    <property type="match status" value="1"/>
</dbReference>
<accession>A0A953M0Z5</accession>
<feature type="transmembrane region" description="Helical" evidence="5">
    <location>
        <begin position="44"/>
        <end position="66"/>
    </location>
</feature>
<feature type="transmembrane region" description="Helical" evidence="5">
    <location>
        <begin position="131"/>
        <end position="149"/>
    </location>
</feature>
<keyword evidence="7" id="KW-0436">Ligase</keyword>
<evidence type="ECO:0000313" key="7">
    <source>
        <dbReference type="EMBL" id="MBZ0155117.1"/>
    </source>
</evidence>
<dbReference type="Pfam" id="PF04932">
    <property type="entry name" value="Wzy_C"/>
    <property type="match status" value="1"/>
</dbReference>
<evidence type="ECO:0000256" key="5">
    <source>
        <dbReference type="SAM" id="Phobius"/>
    </source>
</evidence>
<dbReference type="InterPro" id="IPR007016">
    <property type="entry name" value="O-antigen_ligase-rel_domated"/>
</dbReference>
<dbReference type="AlphaFoldDB" id="A0A953M0Z5"/>
<keyword evidence="2 5" id="KW-0812">Transmembrane</keyword>
<proteinExistence type="predicted"/>
<comment type="subcellular location">
    <subcellularLocation>
        <location evidence="1">Membrane</location>
        <topology evidence="1">Multi-pass membrane protein</topology>
    </subcellularLocation>
</comment>
<evidence type="ECO:0000256" key="3">
    <source>
        <dbReference type="ARBA" id="ARBA00022989"/>
    </source>
</evidence>
<dbReference type="InterPro" id="IPR051533">
    <property type="entry name" value="WaaL-like"/>
</dbReference>
<feature type="transmembrane region" description="Helical" evidence="5">
    <location>
        <begin position="229"/>
        <end position="251"/>
    </location>
</feature>
<evidence type="ECO:0000256" key="2">
    <source>
        <dbReference type="ARBA" id="ARBA00022692"/>
    </source>
</evidence>
<comment type="caution">
    <text evidence="7">The sequence shown here is derived from an EMBL/GenBank/DDBJ whole genome shotgun (WGS) entry which is preliminary data.</text>
</comment>
<evidence type="ECO:0000256" key="1">
    <source>
        <dbReference type="ARBA" id="ARBA00004141"/>
    </source>
</evidence>
<reference evidence="7" key="1">
    <citation type="journal article" date="2021" name="bioRxiv">
        <title>Unraveling nitrogen, sulfur and carbon metabolic pathways and microbial community transcriptional responses to substrate deprivation and toxicity stresses in a bioreactor mimicking anoxic brackish coastal sediment conditions.</title>
        <authorList>
            <person name="Martins P.D."/>
            <person name="Echeveste M.J."/>
            <person name="Arshad A."/>
            <person name="Kurth J."/>
            <person name="Ouboter H."/>
            <person name="Jetten M.S.M."/>
            <person name="Welte C.U."/>
        </authorList>
    </citation>
    <scope>NUCLEOTIDE SEQUENCE</scope>
    <source>
        <strain evidence="7">MAG_39</strain>
    </source>
</reference>
<organism evidence="7 8">
    <name type="scientific">Candidatus Nitrobium versatile</name>
    <dbReference type="NCBI Taxonomy" id="2884831"/>
    <lineage>
        <taxon>Bacteria</taxon>
        <taxon>Pseudomonadati</taxon>
        <taxon>Nitrospirota</taxon>
        <taxon>Nitrospiria</taxon>
        <taxon>Nitrospirales</taxon>
        <taxon>Nitrospiraceae</taxon>
        <taxon>Candidatus Nitrobium</taxon>
    </lineage>
</organism>
<feature type="domain" description="O-antigen ligase-related" evidence="6">
    <location>
        <begin position="193"/>
        <end position="331"/>
    </location>
</feature>
<evidence type="ECO:0000256" key="4">
    <source>
        <dbReference type="ARBA" id="ARBA00023136"/>
    </source>
</evidence>
<name>A0A953M0Z5_9BACT</name>
<dbReference type="GO" id="GO:0016020">
    <property type="term" value="C:membrane"/>
    <property type="evidence" value="ECO:0007669"/>
    <property type="project" value="UniProtKB-SubCell"/>
</dbReference>
<feature type="transmembrane region" description="Helical" evidence="5">
    <location>
        <begin position="100"/>
        <end position="119"/>
    </location>
</feature>
<feature type="transmembrane region" description="Helical" evidence="5">
    <location>
        <begin position="315"/>
        <end position="339"/>
    </location>
</feature>
<keyword evidence="3 5" id="KW-1133">Transmembrane helix</keyword>
<gene>
    <name evidence="7" type="ORF">K8I29_02745</name>
</gene>
<protein>
    <submittedName>
        <fullName evidence="7">O-antigen ligase family protein</fullName>
    </submittedName>
</protein>
<sequence>MDSEICPYPSGNGSAEEERERGRFWFVLTLLYLVMEYARPMDHIPGLGLLRPGLVIGVLLGISWFMQGNFASLWSRQTAMILLFVTLLVVHIPFARNNFYAYNSAKGVLLYMPFLISVLMHVDSFKRLRTLFTVWILLMGWLSVSGIAGKGKGGGNFLADENDFSLLMNMMLPFGLFLLMYERSCRRKMLYLAASVLAVLSIVVSFSRGGFVGLVAVLFVVWLFSSRKILTLALTGVLALVLFFGAGSAYWEEMSTITDQGETTAKERLLSWEAAWDMFLDNPQGVGGSNFPVRFAEYQDDGFTRGMWGRAAHSLWFTLISELGIPGILIYTALLLFNVRDLSWLRRLRERSGDDDVRYASYLSLAFSASLVGFFVSGTFLSVLYYPHYFYLTAMIVVTRRVAEQRIGSYACAPTVSCASRGDDTPVGGWAEA</sequence>
<reference evidence="7" key="2">
    <citation type="submission" date="2021-08" db="EMBL/GenBank/DDBJ databases">
        <authorList>
            <person name="Dalcin Martins P."/>
        </authorList>
    </citation>
    <scope>NUCLEOTIDE SEQUENCE</scope>
    <source>
        <strain evidence="7">MAG_39</strain>
    </source>
</reference>
<feature type="transmembrane region" description="Helical" evidence="5">
    <location>
        <begin position="78"/>
        <end position="94"/>
    </location>
</feature>
<dbReference type="GO" id="GO:0016874">
    <property type="term" value="F:ligase activity"/>
    <property type="evidence" value="ECO:0007669"/>
    <property type="project" value="UniProtKB-KW"/>
</dbReference>
<feature type="transmembrane region" description="Helical" evidence="5">
    <location>
        <begin position="190"/>
        <end position="223"/>
    </location>
</feature>
<dbReference type="Proteomes" id="UP000705867">
    <property type="component" value="Unassembled WGS sequence"/>
</dbReference>
<evidence type="ECO:0000259" key="6">
    <source>
        <dbReference type="Pfam" id="PF04932"/>
    </source>
</evidence>
<feature type="transmembrane region" description="Helical" evidence="5">
    <location>
        <begin position="164"/>
        <end position="181"/>
    </location>
</feature>
<keyword evidence="4 5" id="KW-0472">Membrane</keyword>
<dbReference type="PANTHER" id="PTHR37422:SF13">
    <property type="entry name" value="LIPOPOLYSACCHARIDE BIOSYNTHESIS PROTEIN PA4999-RELATED"/>
    <property type="match status" value="1"/>
</dbReference>
<evidence type="ECO:0000313" key="8">
    <source>
        <dbReference type="Proteomes" id="UP000705867"/>
    </source>
</evidence>
<dbReference type="EMBL" id="JAIOIV010000018">
    <property type="protein sequence ID" value="MBZ0155117.1"/>
    <property type="molecule type" value="Genomic_DNA"/>
</dbReference>
<feature type="transmembrane region" description="Helical" evidence="5">
    <location>
        <begin position="359"/>
        <end position="386"/>
    </location>
</feature>